<comment type="pathway">
    <text evidence="4">Cofactor biosynthesis; tetrahydrofolylpolyglutamate biosynthesis.</text>
</comment>
<evidence type="ECO:0000256" key="5">
    <source>
        <dbReference type="ARBA" id="ARBA00008276"/>
    </source>
</evidence>
<evidence type="ECO:0000256" key="4">
    <source>
        <dbReference type="ARBA" id="ARBA00005150"/>
    </source>
</evidence>
<evidence type="ECO:0000256" key="2">
    <source>
        <dbReference type="ARBA" id="ARBA00002714"/>
    </source>
</evidence>
<dbReference type="Pfam" id="PF08245">
    <property type="entry name" value="Mur_ligase_M"/>
    <property type="match status" value="1"/>
</dbReference>
<evidence type="ECO:0000256" key="20">
    <source>
        <dbReference type="ARBA" id="ARBA00047808"/>
    </source>
</evidence>
<dbReference type="InterPro" id="IPR036565">
    <property type="entry name" value="Mur-like_cat_sf"/>
</dbReference>
<dbReference type="NCBIfam" id="TIGR01499">
    <property type="entry name" value="folC"/>
    <property type="match status" value="1"/>
</dbReference>
<dbReference type="PIRSF" id="PIRSF001563">
    <property type="entry name" value="Folylpolyglu_synth"/>
    <property type="match status" value="1"/>
</dbReference>
<evidence type="ECO:0000256" key="19">
    <source>
        <dbReference type="ARBA" id="ARBA00047493"/>
    </source>
</evidence>
<dbReference type="EMBL" id="NHSF01000059">
    <property type="protein sequence ID" value="MBK5930833.1"/>
    <property type="molecule type" value="Genomic_DNA"/>
</dbReference>
<dbReference type="SUPFAM" id="SSF53244">
    <property type="entry name" value="MurD-like peptide ligases, peptide-binding domain"/>
    <property type="match status" value="1"/>
</dbReference>
<keyword evidence="15" id="KW-0289">Folate biosynthesis</keyword>
<dbReference type="InterPro" id="IPR013221">
    <property type="entry name" value="Mur_ligase_cen"/>
</dbReference>
<sequence>MRFETLADWLAWQETLHPSRIDLRLERVSAVWARLHPELRPGALPCPVITVGGTNGKGSCVTYLEAWYRAAGYRCGAYTSPHLLQYNERVRIDGEMASDAALCAAFARIDQARGEAPLTYFEFGTLAALDCFVRAEVEIALLEVGLGGRLDAVNMIDADVALVASIGHDHAIWLGDTLEQIAFEKAGIFRPGRAAVIGQRDAPARLRARAEEVGALPLQLGQELDWSIAETGQWTWRGPHGKQHRALPTPALRGRCQHDNAAAALGALEQLRDRLPVNVAALRQGLLRVTLGGRFTVLPGQPTWVLDVAHNDQAALALAENLASYPCHGRRFAVLSLLADKDPRAVIGPLAGLIAHWHLGPAASERAMPLARIEAALSEGAPAATWRSHADLEQALAAAAAEAEPADLILVFGSFVTVEAALRRLSPAAV</sequence>
<dbReference type="InterPro" id="IPR001645">
    <property type="entry name" value="Folylpolyglutamate_synth"/>
</dbReference>
<dbReference type="Proteomes" id="UP001296967">
    <property type="component" value="Unassembled WGS sequence"/>
</dbReference>
<evidence type="ECO:0000256" key="21">
    <source>
        <dbReference type="ARBA" id="ARBA00049035"/>
    </source>
</evidence>
<proteinExistence type="inferred from homology"/>
<dbReference type="GO" id="GO:0004326">
    <property type="term" value="F:tetrahydrofolylpolyglutamate synthase activity"/>
    <property type="evidence" value="ECO:0007669"/>
    <property type="project" value="UniProtKB-EC"/>
</dbReference>
<keyword evidence="27" id="KW-1185">Reference proteome</keyword>
<comment type="pathway">
    <text evidence="3">Cofactor biosynthesis; tetrahydrofolate biosynthesis; 7,8-dihydrofolate from 2-amino-4-hydroxy-6-hydroxymethyl-7,8-dihydropteridine diphosphate and 4-aminobenzoate: step 2/2.</text>
</comment>
<dbReference type="PANTHER" id="PTHR11136:SF0">
    <property type="entry name" value="DIHYDROFOLATE SYNTHETASE-RELATED"/>
    <property type="match status" value="1"/>
</dbReference>
<dbReference type="SUPFAM" id="SSF53623">
    <property type="entry name" value="MurD-like peptide ligases, catalytic domain"/>
    <property type="match status" value="1"/>
</dbReference>
<keyword evidence="14" id="KW-0460">Magnesium</keyword>
<keyword evidence="13 23" id="KW-0067">ATP-binding</keyword>
<dbReference type="FunFam" id="3.40.1190.10:FF:000004">
    <property type="entry name" value="Dihydrofolate synthase/folylpolyglutamate synthase"/>
    <property type="match status" value="1"/>
</dbReference>
<evidence type="ECO:0000256" key="13">
    <source>
        <dbReference type="ARBA" id="ARBA00022840"/>
    </source>
</evidence>
<comment type="function">
    <text evidence="2">Functions in two distinct reactions of the de novo folate biosynthetic pathway. Catalyzes the addition of a glutamate residue to dihydropteroate (7,8-dihydropteroate or H2Pte) to form dihydrofolate (7,8-dihydrofolate monoglutamate or H2Pte-Glu). Also catalyzes successive additions of L-glutamate to tetrahydrofolate or 10-formyltetrahydrofolate or 5,10-methylenetetrahydrofolate, leading to folylpolyglutamate derivatives.</text>
</comment>
<evidence type="ECO:0000256" key="15">
    <source>
        <dbReference type="ARBA" id="ARBA00022909"/>
    </source>
</evidence>
<comment type="similarity">
    <text evidence="5 23">Belongs to the folylpolyglutamate synthase family.</text>
</comment>
<dbReference type="GO" id="GO:0005524">
    <property type="term" value="F:ATP binding"/>
    <property type="evidence" value="ECO:0007669"/>
    <property type="project" value="UniProtKB-KW"/>
</dbReference>
<evidence type="ECO:0000256" key="16">
    <source>
        <dbReference type="ARBA" id="ARBA00030048"/>
    </source>
</evidence>
<organism evidence="26 27">
    <name type="scientific">Halochromatium salexigens</name>
    <name type="common">Chromatium salexigens</name>
    <dbReference type="NCBI Taxonomy" id="49447"/>
    <lineage>
        <taxon>Bacteria</taxon>
        <taxon>Pseudomonadati</taxon>
        <taxon>Pseudomonadota</taxon>
        <taxon>Gammaproteobacteria</taxon>
        <taxon>Chromatiales</taxon>
        <taxon>Chromatiaceae</taxon>
        <taxon>Halochromatium</taxon>
    </lineage>
</organism>
<keyword evidence="11" id="KW-0479">Metal-binding</keyword>
<evidence type="ECO:0000256" key="10">
    <source>
        <dbReference type="ARBA" id="ARBA00022598"/>
    </source>
</evidence>
<evidence type="ECO:0000259" key="25">
    <source>
        <dbReference type="Pfam" id="PF08245"/>
    </source>
</evidence>
<evidence type="ECO:0000256" key="7">
    <source>
        <dbReference type="ARBA" id="ARBA00013023"/>
    </source>
</evidence>
<evidence type="ECO:0000256" key="18">
    <source>
        <dbReference type="ARBA" id="ARBA00032510"/>
    </source>
</evidence>
<reference evidence="26" key="2">
    <citation type="journal article" date="2020" name="Microorganisms">
        <title>Osmotic Adaptation and Compatible Solute Biosynthesis of Phototrophic Bacteria as Revealed from Genome Analyses.</title>
        <authorList>
            <person name="Imhoff J.F."/>
            <person name="Rahn T."/>
            <person name="Kunzel S."/>
            <person name="Keller A."/>
            <person name="Neulinger S.C."/>
        </authorList>
    </citation>
    <scope>NUCLEOTIDE SEQUENCE</scope>
    <source>
        <strain evidence="26">DSM 4395</strain>
    </source>
</reference>
<dbReference type="RefSeq" id="WP_201245653.1">
    <property type="nucleotide sequence ID" value="NZ_NHSF01000059.1"/>
</dbReference>
<evidence type="ECO:0000313" key="26">
    <source>
        <dbReference type="EMBL" id="MBK5930833.1"/>
    </source>
</evidence>
<dbReference type="Gene3D" id="3.40.1190.10">
    <property type="entry name" value="Mur-like, catalytic domain"/>
    <property type="match status" value="1"/>
</dbReference>
<dbReference type="EC" id="6.3.2.12" evidence="7"/>
<dbReference type="Pfam" id="PF02875">
    <property type="entry name" value="Mur_ligase_C"/>
    <property type="match status" value="1"/>
</dbReference>
<dbReference type="GO" id="GO:0005737">
    <property type="term" value="C:cytoplasm"/>
    <property type="evidence" value="ECO:0007669"/>
    <property type="project" value="TreeGrafter"/>
</dbReference>
<evidence type="ECO:0000256" key="9">
    <source>
        <dbReference type="ARBA" id="ARBA00019357"/>
    </source>
</evidence>
<evidence type="ECO:0000256" key="8">
    <source>
        <dbReference type="ARBA" id="ARBA00013025"/>
    </source>
</evidence>
<name>A0AAJ0UGF3_HALSE</name>
<dbReference type="InterPro" id="IPR036615">
    <property type="entry name" value="Mur_ligase_C_dom_sf"/>
</dbReference>
<comment type="catalytic activity">
    <reaction evidence="22">
        <text>7,8-dihydropteroate + L-glutamate + ATP = 7,8-dihydrofolate + ADP + phosphate + H(+)</text>
        <dbReference type="Rhea" id="RHEA:23584"/>
        <dbReference type="ChEBI" id="CHEBI:15378"/>
        <dbReference type="ChEBI" id="CHEBI:17839"/>
        <dbReference type="ChEBI" id="CHEBI:29985"/>
        <dbReference type="ChEBI" id="CHEBI:30616"/>
        <dbReference type="ChEBI" id="CHEBI:43474"/>
        <dbReference type="ChEBI" id="CHEBI:57451"/>
        <dbReference type="ChEBI" id="CHEBI:456216"/>
        <dbReference type="EC" id="6.3.2.12"/>
    </reaction>
</comment>
<evidence type="ECO:0000256" key="14">
    <source>
        <dbReference type="ARBA" id="ARBA00022842"/>
    </source>
</evidence>
<evidence type="ECO:0000256" key="22">
    <source>
        <dbReference type="ARBA" id="ARBA00049161"/>
    </source>
</evidence>
<evidence type="ECO:0000256" key="6">
    <source>
        <dbReference type="ARBA" id="ARBA00011245"/>
    </source>
</evidence>
<reference evidence="26" key="1">
    <citation type="submission" date="2017-05" db="EMBL/GenBank/DDBJ databases">
        <authorList>
            <person name="Imhoff J.F."/>
            <person name="Rahn T."/>
            <person name="Kuenzel S."/>
            <person name="Neulinger S.C."/>
        </authorList>
    </citation>
    <scope>NUCLEOTIDE SEQUENCE</scope>
    <source>
        <strain evidence="26">DSM 4395</strain>
    </source>
</reference>
<feature type="domain" description="Mur ligase central" evidence="25">
    <location>
        <begin position="51"/>
        <end position="213"/>
    </location>
</feature>
<evidence type="ECO:0000256" key="17">
    <source>
        <dbReference type="ARBA" id="ARBA00030592"/>
    </source>
</evidence>
<protein>
    <recommendedName>
        <fullName evidence="9">Dihydrofolate synthase/folylpolyglutamate synthase</fullName>
        <ecNumber evidence="7">6.3.2.12</ecNumber>
        <ecNumber evidence="8">6.3.2.17</ecNumber>
    </recommendedName>
    <alternativeName>
        <fullName evidence="18">Folylpoly-gamma-glutamate synthetase-dihydrofolate synthetase</fullName>
    </alternativeName>
    <alternativeName>
        <fullName evidence="16">Folylpolyglutamate synthetase</fullName>
    </alternativeName>
    <alternativeName>
        <fullName evidence="17">Tetrahydrofolylpolyglutamate synthase</fullName>
    </alternativeName>
</protein>
<evidence type="ECO:0000256" key="1">
    <source>
        <dbReference type="ARBA" id="ARBA00001946"/>
    </source>
</evidence>
<feature type="domain" description="Mur ligase C-terminal" evidence="24">
    <location>
        <begin position="293"/>
        <end position="415"/>
    </location>
</feature>
<dbReference type="GO" id="GO:0046656">
    <property type="term" value="P:folic acid biosynthetic process"/>
    <property type="evidence" value="ECO:0007669"/>
    <property type="project" value="UniProtKB-KW"/>
</dbReference>
<dbReference type="PANTHER" id="PTHR11136">
    <property type="entry name" value="FOLYLPOLYGLUTAMATE SYNTHASE-RELATED"/>
    <property type="match status" value="1"/>
</dbReference>
<evidence type="ECO:0000313" key="27">
    <source>
        <dbReference type="Proteomes" id="UP001296967"/>
    </source>
</evidence>
<comment type="catalytic activity">
    <reaction evidence="20">
        <text>10-formyltetrahydrofolyl-(gamma-L-Glu)(n) + L-glutamate + ATP = 10-formyltetrahydrofolyl-(gamma-L-Glu)(n+1) + ADP + phosphate + H(+)</text>
        <dbReference type="Rhea" id="RHEA:51904"/>
        <dbReference type="Rhea" id="RHEA-COMP:13088"/>
        <dbReference type="Rhea" id="RHEA-COMP:14300"/>
        <dbReference type="ChEBI" id="CHEBI:15378"/>
        <dbReference type="ChEBI" id="CHEBI:29985"/>
        <dbReference type="ChEBI" id="CHEBI:30616"/>
        <dbReference type="ChEBI" id="CHEBI:43474"/>
        <dbReference type="ChEBI" id="CHEBI:134413"/>
        <dbReference type="ChEBI" id="CHEBI:456216"/>
        <dbReference type="EC" id="6.3.2.17"/>
    </reaction>
</comment>
<comment type="subunit">
    <text evidence="6">Monomer.</text>
</comment>
<dbReference type="GO" id="GO:0008841">
    <property type="term" value="F:dihydrofolate synthase activity"/>
    <property type="evidence" value="ECO:0007669"/>
    <property type="project" value="UniProtKB-EC"/>
</dbReference>
<gene>
    <name evidence="26" type="ORF">CCR82_09935</name>
</gene>
<comment type="caution">
    <text evidence="26">The sequence shown here is derived from an EMBL/GenBank/DDBJ whole genome shotgun (WGS) entry which is preliminary data.</text>
</comment>
<comment type="catalytic activity">
    <reaction evidence="19">
        <text>(6S)-5,6,7,8-tetrahydrofolyl-(gamma-L-Glu)(n) + L-glutamate + ATP = (6S)-5,6,7,8-tetrahydrofolyl-(gamma-L-Glu)(n+1) + ADP + phosphate + H(+)</text>
        <dbReference type="Rhea" id="RHEA:10580"/>
        <dbReference type="Rhea" id="RHEA-COMP:14738"/>
        <dbReference type="Rhea" id="RHEA-COMP:14740"/>
        <dbReference type="ChEBI" id="CHEBI:15378"/>
        <dbReference type="ChEBI" id="CHEBI:29985"/>
        <dbReference type="ChEBI" id="CHEBI:30616"/>
        <dbReference type="ChEBI" id="CHEBI:43474"/>
        <dbReference type="ChEBI" id="CHEBI:141005"/>
        <dbReference type="ChEBI" id="CHEBI:456216"/>
        <dbReference type="EC" id="6.3.2.17"/>
    </reaction>
</comment>
<evidence type="ECO:0000256" key="12">
    <source>
        <dbReference type="ARBA" id="ARBA00022741"/>
    </source>
</evidence>
<evidence type="ECO:0000256" key="11">
    <source>
        <dbReference type="ARBA" id="ARBA00022723"/>
    </source>
</evidence>
<evidence type="ECO:0000256" key="23">
    <source>
        <dbReference type="PIRNR" id="PIRNR001563"/>
    </source>
</evidence>
<keyword evidence="12 23" id="KW-0547">Nucleotide-binding</keyword>
<keyword evidence="10 23" id="KW-0436">Ligase</keyword>
<comment type="catalytic activity">
    <reaction evidence="21">
        <text>(6R)-5,10-methylenetetrahydrofolyl-(gamma-L-Glu)(n) + L-glutamate + ATP = (6R)-5,10-methylenetetrahydrofolyl-(gamma-L-Glu)(n+1) + ADP + phosphate + H(+)</text>
        <dbReference type="Rhea" id="RHEA:51912"/>
        <dbReference type="Rhea" id="RHEA-COMP:13257"/>
        <dbReference type="Rhea" id="RHEA-COMP:13258"/>
        <dbReference type="ChEBI" id="CHEBI:15378"/>
        <dbReference type="ChEBI" id="CHEBI:29985"/>
        <dbReference type="ChEBI" id="CHEBI:30616"/>
        <dbReference type="ChEBI" id="CHEBI:43474"/>
        <dbReference type="ChEBI" id="CHEBI:136572"/>
        <dbReference type="ChEBI" id="CHEBI:456216"/>
        <dbReference type="EC" id="6.3.2.17"/>
    </reaction>
</comment>
<accession>A0AAJ0UGF3</accession>
<dbReference type="AlphaFoldDB" id="A0AAJ0UGF3"/>
<evidence type="ECO:0000259" key="24">
    <source>
        <dbReference type="Pfam" id="PF02875"/>
    </source>
</evidence>
<dbReference type="EC" id="6.3.2.17" evidence="8"/>
<evidence type="ECO:0000256" key="3">
    <source>
        <dbReference type="ARBA" id="ARBA00004799"/>
    </source>
</evidence>
<dbReference type="Gene3D" id="3.90.190.20">
    <property type="entry name" value="Mur ligase, C-terminal domain"/>
    <property type="match status" value="1"/>
</dbReference>
<dbReference type="GO" id="GO:0046872">
    <property type="term" value="F:metal ion binding"/>
    <property type="evidence" value="ECO:0007669"/>
    <property type="project" value="UniProtKB-KW"/>
</dbReference>
<dbReference type="InterPro" id="IPR004101">
    <property type="entry name" value="Mur_ligase_C"/>
</dbReference>
<comment type="cofactor">
    <cofactor evidence="1">
        <name>Mg(2+)</name>
        <dbReference type="ChEBI" id="CHEBI:18420"/>
    </cofactor>
</comment>